<evidence type="ECO:0000313" key="7">
    <source>
        <dbReference type="Proteomes" id="UP001430848"/>
    </source>
</evidence>
<dbReference type="PANTHER" id="PTHR47540">
    <property type="entry name" value="THIAMINE REPRESSIBLE GENES REGULATORY PROTEIN THI5"/>
    <property type="match status" value="1"/>
</dbReference>
<evidence type="ECO:0000256" key="4">
    <source>
        <dbReference type="ARBA" id="ARBA00023163"/>
    </source>
</evidence>
<evidence type="ECO:0008006" key="8">
    <source>
        <dbReference type="Google" id="ProtNLM"/>
    </source>
</evidence>
<sequence>MVLFDGSAYDLGWNSREGLLGSSSGPDSTKDNPPLALPSLDYSEYLINAVKFHCGQIFHLFDDNDFHQRLQQFYAEHDRHIAREKAGLWYIHFLLILAFGKIFVMKKPVGKRPCGAEFFLKAMQILPPAHILCHDPVVATEMLLMGLPQSIQDGDVHCQLPVYQGSPQRTASLDLHIKLARLIAEVNNTVYGVNGRPNKNFLISTKAALENIAVLASELTQALPLRLDQPGDGVSRMSASLHLLYHQCIVLATRPLLFCCLKIRLESPAGSKPSTPDRFGTVLQGLLVLLVGAAVDKSLLVDRDRWVRRCLALLEDIESSGNLIASWRKSEIQRLDEMLVAISDDTRIKAPSSVGSAPAENIGGPSFQGNVFHSEAVNHPLSNPSFLHMPQPGPFDVPNTTIAGGDDLWAEHILAIASSIQDEDAEWIDRAIVDNSIW</sequence>
<dbReference type="CDD" id="cd12148">
    <property type="entry name" value="fungal_TF_MHR"/>
    <property type="match status" value="1"/>
</dbReference>
<keyword evidence="4" id="KW-0804">Transcription</keyword>
<keyword evidence="3" id="KW-0238">DNA-binding</keyword>
<evidence type="ECO:0000256" key="3">
    <source>
        <dbReference type="ARBA" id="ARBA00023125"/>
    </source>
</evidence>
<name>A0ABR1PPV7_DIAER</name>
<evidence type="ECO:0000256" key="2">
    <source>
        <dbReference type="ARBA" id="ARBA00023015"/>
    </source>
</evidence>
<organism evidence="6 7">
    <name type="scientific">Diaporthe eres</name>
    <name type="common">Phomopsis oblonga</name>
    <dbReference type="NCBI Taxonomy" id="83184"/>
    <lineage>
        <taxon>Eukaryota</taxon>
        <taxon>Fungi</taxon>
        <taxon>Dikarya</taxon>
        <taxon>Ascomycota</taxon>
        <taxon>Pezizomycotina</taxon>
        <taxon>Sordariomycetes</taxon>
        <taxon>Sordariomycetidae</taxon>
        <taxon>Diaporthales</taxon>
        <taxon>Diaporthaceae</taxon>
        <taxon>Diaporthe</taxon>
        <taxon>Diaporthe eres species complex</taxon>
    </lineage>
</organism>
<dbReference type="InterPro" id="IPR051711">
    <property type="entry name" value="Stress_Response_Reg"/>
</dbReference>
<protein>
    <recommendedName>
        <fullName evidence="8">Transcription factor domain-containing protein</fullName>
    </recommendedName>
</protein>
<dbReference type="EMBL" id="JAKNSF020000001">
    <property type="protein sequence ID" value="KAK7742552.1"/>
    <property type="molecule type" value="Genomic_DNA"/>
</dbReference>
<evidence type="ECO:0000256" key="1">
    <source>
        <dbReference type="ARBA" id="ARBA00004123"/>
    </source>
</evidence>
<dbReference type="Proteomes" id="UP001430848">
    <property type="component" value="Unassembled WGS sequence"/>
</dbReference>
<reference evidence="6 7" key="1">
    <citation type="submission" date="2024-02" db="EMBL/GenBank/DDBJ databases">
        <title>De novo assembly and annotation of 12 fungi associated with fruit tree decline syndrome in Ontario, Canada.</title>
        <authorList>
            <person name="Sulman M."/>
            <person name="Ellouze W."/>
            <person name="Ilyukhin E."/>
        </authorList>
    </citation>
    <scope>NUCLEOTIDE SEQUENCE [LARGE SCALE GENOMIC DNA]</scope>
    <source>
        <strain evidence="6 7">M169</strain>
    </source>
</reference>
<keyword evidence="5" id="KW-0539">Nucleus</keyword>
<dbReference type="PANTHER" id="PTHR47540:SF6">
    <property type="entry name" value="ZN(II)2CYS6 TRANSCRIPTION FACTOR (EUROFUNG)"/>
    <property type="match status" value="1"/>
</dbReference>
<proteinExistence type="predicted"/>
<accession>A0ABR1PPV7</accession>
<keyword evidence="2" id="KW-0805">Transcription regulation</keyword>
<evidence type="ECO:0000313" key="6">
    <source>
        <dbReference type="EMBL" id="KAK7742552.1"/>
    </source>
</evidence>
<comment type="subcellular location">
    <subcellularLocation>
        <location evidence="1">Nucleus</location>
    </subcellularLocation>
</comment>
<gene>
    <name evidence="6" type="ORF">SLS63_000116</name>
</gene>
<evidence type="ECO:0000256" key="5">
    <source>
        <dbReference type="ARBA" id="ARBA00023242"/>
    </source>
</evidence>
<keyword evidence="7" id="KW-1185">Reference proteome</keyword>
<comment type="caution">
    <text evidence="6">The sequence shown here is derived from an EMBL/GenBank/DDBJ whole genome shotgun (WGS) entry which is preliminary data.</text>
</comment>